<evidence type="ECO:0000313" key="3">
    <source>
        <dbReference type="Proteomes" id="UP000093111"/>
    </source>
</evidence>
<proteinExistence type="predicted"/>
<comment type="caution">
    <text evidence="2">The sequence shown here is derived from an EMBL/GenBank/DDBJ whole genome shotgun (WGS) entry which is preliminary data.</text>
</comment>
<gene>
    <name evidence="2" type="ORF">ADU59_11250</name>
</gene>
<dbReference type="AlphaFoldDB" id="A0A1C7P1T1"/>
<feature type="domain" description="GCVT N-terminal" evidence="1">
    <location>
        <begin position="98"/>
        <end position="185"/>
    </location>
</feature>
<evidence type="ECO:0000313" key="2">
    <source>
        <dbReference type="EMBL" id="OBZ95170.1"/>
    </source>
</evidence>
<dbReference type="InterPro" id="IPR006222">
    <property type="entry name" value="GCVT_N"/>
</dbReference>
<dbReference type="OrthoDB" id="8098081at2"/>
<reference evidence="2 3" key="1">
    <citation type="journal article" date="2016" name="Syst. Appl. Microbiol.">
        <title>Pararhizobium polonicum sp. nov. isolated from tumors on stone fruit rootstocks.</title>
        <authorList>
            <person name="Pulawska J."/>
            <person name="Kuzmanovic N."/>
            <person name="Willems A."/>
            <person name="Pothier J.F."/>
        </authorList>
    </citation>
    <scope>NUCLEOTIDE SEQUENCE [LARGE SCALE GENOMIC DNA]</scope>
    <source>
        <strain evidence="2 3">F5.1</strain>
    </source>
</reference>
<dbReference type="RefSeq" id="WP_068954217.1">
    <property type="nucleotide sequence ID" value="NZ_LGLV01000007.1"/>
</dbReference>
<dbReference type="SUPFAM" id="SSF103025">
    <property type="entry name" value="Folate-binding domain"/>
    <property type="match status" value="1"/>
</dbReference>
<accession>A0A1C7P1T1</accession>
<evidence type="ECO:0000259" key="1">
    <source>
        <dbReference type="Pfam" id="PF01571"/>
    </source>
</evidence>
<dbReference type="STRING" id="1612624.ADU59_11250"/>
<organism evidence="2 3">
    <name type="scientific">Pararhizobium polonicum</name>
    <dbReference type="NCBI Taxonomy" id="1612624"/>
    <lineage>
        <taxon>Bacteria</taxon>
        <taxon>Pseudomonadati</taxon>
        <taxon>Pseudomonadota</taxon>
        <taxon>Alphaproteobacteria</taxon>
        <taxon>Hyphomicrobiales</taxon>
        <taxon>Rhizobiaceae</taxon>
        <taxon>Rhizobium/Agrobacterium group</taxon>
        <taxon>Pararhizobium</taxon>
    </lineage>
</organism>
<name>A0A1C7P1T1_9HYPH</name>
<dbReference type="Gene3D" id="3.30.1360.120">
    <property type="entry name" value="Probable tRNA modification gtpase trme, domain 1"/>
    <property type="match status" value="1"/>
</dbReference>
<protein>
    <submittedName>
        <fullName evidence="2">Sarcosine oxidase subunit gamma</fullName>
    </submittedName>
</protein>
<dbReference type="PATRIC" id="fig|1612624.7.peg.4129"/>
<dbReference type="Proteomes" id="UP000093111">
    <property type="component" value="Unassembled WGS sequence"/>
</dbReference>
<keyword evidence="3" id="KW-1185">Reference proteome</keyword>
<dbReference type="EMBL" id="LGLV01000007">
    <property type="protein sequence ID" value="OBZ95170.1"/>
    <property type="molecule type" value="Genomic_DNA"/>
</dbReference>
<dbReference type="InterPro" id="IPR027266">
    <property type="entry name" value="TrmE/GcvT-like"/>
</dbReference>
<sequence length="190" mass="19836">MVDFALLHRPALADAKSGSFGASSAGSRITLEALPEGHVLQVLGSRGSASFEDLIRQIGDGNPASVRAYGPGQWFVVGDSPLSPPDIAGKTVLLSGKASIADQSHGRVRIGISGPPVEAVLAKGTAVDLDRAKFPIGHSAMTLIGHISALITRIGEKNFEILVLRGFAESLWNELIEMGAEFGIDARVKG</sequence>
<dbReference type="Pfam" id="PF01571">
    <property type="entry name" value="GCV_T"/>
    <property type="match status" value="1"/>
</dbReference>